<name>A0A7W7WQF7_9ACTN</name>
<dbReference type="EMBL" id="JACHJW010000001">
    <property type="protein sequence ID" value="MBB4959975.1"/>
    <property type="molecule type" value="Genomic_DNA"/>
</dbReference>
<protein>
    <submittedName>
        <fullName evidence="1">Uncharacterized protein</fullName>
    </submittedName>
</protein>
<dbReference type="AlphaFoldDB" id="A0A7W7WQF7"/>
<reference evidence="1 2" key="1">
    <citation type="submission" date="2020-08" db="EMBL/GenBank/DDBJ databases">
        <title>Sequencing the genomes of 1000 actinobacteria strains.</title>
        <authorList>
            <person name="Klenk H.-P."/>
        </authorList>
    </citation>
    <scope>NUCLEOTIDE SEQUENCE [LARGE SCALE GENOMIC DNA]</scope>
    <source>
        <strain evidence="1 2">DSM 45886</strain>
    </source>
</reference>
<dbReference type="RefSeq" id="WP_184535809.1">
    <property type="nucleotide sequence ID" value="NZ_JACHJW010000001.1"/>
</dbReference>
<sequence>MIPEEDQGPRWLRGYGDIEADISRMDEFAANLRNDLIKNYIPHLQLISDDVSVELPPVDVQFQELLAFLVNHRESLVNTSDLVHFYQNETNRFAIAAKKISENYATSDAFSAAQVKDVEAALNLKGFRDPDGPTTTPTGTT</sequence>
<gene>
    <name evidence="1" type="ORF">FHR38_003708</name>
</gene>
<accession>A0A7W7WQF7</accession>
<dbReference type="Proteomes" id="UP000578819">
    <property type="component" value="Unassembled WGS sequence"/>
</dbReference>
<evidence type="ECO:0000313" key="1">
    <source>
        <dbReference type="EMBL" id="MBB4959975.1"/>
    </source>
</evidence>
<proteinExistence type="predicted"/>
<comment type="caution">
    <text evidence="1">The sequence shown here is derived from an EMBL/GenBank/DDBJ whole genome shotgun (WGS) entry which is preliminary data.</text>
</comment>
<evidence type="ECO:0000313" key="2">
    <source>
        <dbReference type="Proteomes" id="UP000578819"/>
    </source>
</evidence>
<organism evidence="1 2">
    <name type="scientific">Micromonospora polyrhachis</name>
    <dbReference type="NCBI Taxonomy" id="1282883"/>
    <lineage>
        <taxon>Bacteria</taxon>
        <taxon>Bacillati</taxon>
        <taxon>Actinomycetota</taxon>
        <taxon>Actinomycetes</taxon>
        <taxon>Micromonosporales</taxon>
        <taxon>Micromonosporaceae</taxon>
        <taxon>Micromonospora</taxon>
    </lineage>
</organism>
<keyword evidence="2" id="KW-1185">Reference proteome</keyword>